<keyword evidence="3" id="KW-1185">Reference proteome</keyword>
<evidence type="ECO:0000313" key="2">
    <source>
        <dbReference type="EMBL" id="OQR76346.1"/>
    </source>
</evidence>
<proteinExistence type="predicted"/>
<evidence type="ECO:0000256" key="1">
    <source>
        <dbReference type="SAM" id="MobiDB-lite"/>
    </source>
</evidence>
<dbReference type="EMBL" id="MNPL01004925">
    <property type="protein sequence ID" value="OQR76346.1"/>
    <property type="molecule type" value="Genomic_DNA"/>
</dbReference>
<feature type="compositionally biased region" description="Polar residues" evidence="1">
    <location>
        <begin position="11"/>
        <end position="21"/>
    </location>
</feature>
<evidence type="ECO:0000313" key="3">
    <source>
        <dbReference type="Proteomes" id="UP000192247"/>
    </source>
</evidence>
<gene>
    <name evidence="2" type="ORF">BIW11_07833</name>
</gene>
<organism evidence="2 3">
    <name type="scientific">Tropilaelaps mercedesae</name>
    <dbReference type="NCBI Taxonomy" id="418985"/>
    <lineage>
        <taxon>Eukaryota</taxon>
        <taxon>Metazoa</taxon>
        <taxon>Ecdysozoa</taxon>
        <taxon>Arthropoda</taxon>
        <taxon>Chelicerata</taxon>
        <taxon>Arachnida</taxon>
        <taxon>Acari</taxon>
        <taxon>Parasitiformes</taxon>
        <taxon>Mesostigmata</taxon>
        <taxon>Gamasina</taxon>
        <taxon>Dermanyssoidea</taxon>
        <taxon>Laelapidae</taxon>
        <taxon>Tropilaelaps</taxon>
    </lineage>
</organism>
<sequence length="48" mass="5777">MHTHKDRHADTQGNHQQQALNTARTRTLAWMICQSLKMWLYRSRHDTT</sequence>
<comment type="caution">
    <text evidence="2">The sequence shown here is derived from an EMBL/GenBank/DDBJ whole genome shotgun (WGS) entry which is preliminary data.</text>
</comment>
<accession>A0A1V9XS67</accession>
<dbReference type="AlphaFoldDB" id="A0A1V9XS67"/>
<feature type="region of interest" description="Disordered" evidence="1">
    <location>
        <begin position="1"/>
        <end position="21"/>
    </location>
</feature>
<dbReference type="Proteomes" id="UP000192247">
    <property type="component" value="Unassembled WGS sequence"/>
</dbReference>
<reference evidence="2 3" key="1">
    <citation type="journal article" date="2017" name="Gigascience">
        <title>Draft genome of the honey bee ectoparasitic mite, Tropilaelaps mercedesae, is shaped by the parasitic life history.</title>
        <authorList>
            <person name="Dong X."/>
            <person name="Armstrong S.D."/>
            <person name="Xia D."/>
            <person name="Makepeace B.L."/>
            <person name="Darby A.C."/>
            <person name="Kadowaki T."/>
        </authorList>
    </citation>
    <scope>NUCLEOTIDE SEQUENCE [LARGE SCALE GENOMIC DNA]</scope>
    <source>
        <strain evidence="2">Wuxi-XJTLU</strain>
    </source>
</reference>
<dbReference type="InParanoid" id="A0A1V9XS67"/>
<name>A0A1V9XS67_9ACAR</name>
<protein>
    <submittedName>
        <fullName evidence="2">Uncharacterized protein</fullName>
    </submittedName>
</protein>